<feature type="transmembrane region" description="Helical" evidence="6">
    <location>
        <begin position="61"/>
        <end position="81"/>
    </location>
</feature>
<evidence type="ECO:0000256" key="4">
    <source>
        <dbReference type="ARBA" id="ARBA00022989"/>
    </source>
</evidence>
<name>A0A919P323_9CELL</name>
<comment type="subcellular location">
    <subcellularLocation>
        <location evidence="1">Membrane</location>
        <topology evidence="1">Multi-pass membrane protein</topology>
    </subcellularLocation>
</comment>
<feature type="transmembrane region" description="Helical" evidence="6">
    <location>
        <begin position="12"/>
        <end position="31"/>
    </location>
</feature>
<evidence type="ECO:0000313" key="7">
    <source>
        <dbReference type="EMBL" id="GIG20524.1"/>
    </source>
</evidence>
<evidence type="ECO:0000313" key="8">
    <source>
        <dbReference type="Proteomes" id="UP000632740"/>
    </source>
</evidence>
<evidence type="ECO:0000256" key="5">
    <source>
        <dbReference type="ARBA" id="ARBA00023136"/>
    </source>
</evidence>
<proteinExistence type="inferred from homology"/>
<feature type="transmembrane region" description="Helical" evidence="6">
    <location>
        <begin position="87"/>
        <end position="109"/>
    </location>
</feature>
<feature type="transmembrane region" description="Helical" evidence="6">
    <location>
        <begin position="121"/>
        <end position="140"/>
    </location>
</feature>
<feature type="transmembrane region" description="Helical" evidence="6">
    <location>
        <begin position="37"/>
        <end position="54"/>
    </location>
</feature>
<keyword evidence="8" id="KW-1185">Reference proteome</keyword>
<evidence type="ECO:0000256" key="1">
    <source>
        <dbReference type="ARBA" id="ARBA00004141"/>
    </source>
</evidence>
<reference evidence="7" key="1">
    <citation type="submission" date="2021-01" db="EMBL/GenBank/DDBJ databases">
        <title>Whole genome shotgun sequence of Cellulomonas chitinilytica NBRC 110799.</title>
        <authorList>
            <person name="Komaki H."/>
            <person name="Tamura T."/>
        </authorList>
    </citation>
    <scope>NUCLEOTIDE SEQUENCE</scope>
    <source>
        <strain evidence="7">NBRC 110799</strain>
    </source>
</reference>
<dbReference type="PANTHER" id="PTHR31885">
    <property type="entry name" value="GH04784P"/>
    <property type="match status" value="1"/>
</dbReference>
<evidence type="ECO:0000256" key="2">
    <source>
        <dbReference type="ARBA" id="ARBA00007375"/>
    </source>
</evidence>
<evidence type="ECO:0000256" key="3">
    <source>
        <dbReference type="ARBA" id="ARBA00022692"/>
    </source>
</evidence>
<keyword evidence="4 6" id="KW-1133">Transmembrane helix</keyword>
<dbReference type="Pfam" id="PF07947">
    <property type="entry name" value="YhhN"/>
    <property type="match status" value="1"/>
</dbReference>
<accession>A0A919P323</accession>
<dbReference type="EMBL" id="BONK01000003">
    <property type="protein sequence ID" value="GIG20524.1"/>
    <property type="molecule type" value="Genomic_DNA"/>
</dbReference>
<comment type="similarity">
    <text evidence="2">Belongs to the TMEM86 family.</text>
</comment>
<dbReference type="Proteomes" id="UP000632740">
    <property type="component" value="Unassembled WGS sequence"/>
</dbReference>
<protein>
    <recommendedName>
        <fullName evidence="9">Lysoplasmalogenase</fullName>
    </recommendedName>
</protein>
<keyword evidence="5 6" id="KW-0472">Membrane</keyword>
<keyword evidence="3 6" id="KW-0812">Transmembrane</keyword>
<dbReference type="GO" id="GO:0016020">
    <property type="term" value="C:membrane"/>
    <property type="evidence" value="ECO:0007669"/>
    <property type="project" value="UniProtKB-SubCell"/>
</dbReference>
<dbReference type="GO" id="GO:0016787">
    <property type="term" value="F:hydrolase activity"/>
    <property type="evidence" value="ECO:0007669"/>
    <property type="project" value="TreeGrafter"/>
</dbReference>
<evidence type="ECO:0000256" key="6">
    <source>
        <dbReference type="SAM" id="Phobius"/>
    </source>
</evidence>
<evidence type="ECO:0008006" key="9">
    <source>
        <dbReference type="Google" id="ProtNLM"/>
    </source>
</evidence>
<dbReference type="AlphaFoldDB" id="A0A919P323"/>
<sequence>MVRTLSTAARAWVGAFVVVSVVLLVARLVGADAVGEVAQWLAMPALAGVLLSVARWPRGRLVNLVAVALGLSWLGDLLPAFAGEQAFLVMVGCFLAAQIVYVVAFTPYARRSVVHRRPVALVAYGAVLVGLVAVCAPHAGGLLVPVAVYGGCLVSMAVLATGLGRTAGLGAAVFVVSDSLIALEQFVPGWSLPGQDFWVMLTYLAGQALLTAAVLQHNLAQRKAPPVPVRLAVPQAAKRDNVTVLV</sequence>
<comment type="caution">
    <text evidence="7">The sequence shown here is derived from an EMBL/GenBank/DDBJ whole genome shotgun (WGS) entry which is preliminary data.</text>
</comment>
<organism evidence="7 8">
    <name type="scientific">Cellulomonas chitinilytica</name>
    <dbReference type="NCBI Taxonomy" id="398759"/>
    <lineage>
        <taxon>Bacteria</taxon>
        <taxon>Bacillati</taxon>
        <taxon>Actinomycetota</taxon>
        <taxon>Actinomycetes</taxon>
        <taxon>Micrococcales</taxon>
        <taxon>Cellulomonadaceae</taxon>
        <taxon>Cellulomonas</taxon>
    </lineage>
</organism>
<dbReference type="InterPro" id="IPR012506">
    <property type="entry name" value="TMEM86B-like"/>
</dbReference>
<gene>
    <name evidence="7" type="ORF">Cch01nite_12480</name>
</gene>
<dbReference type="PANTHER" id="PTHR31885:SF6">
    <property type="entry name" value="GH04784P"/>
    <property type="match status" value="1"/>
</dbReference>
<dbReference type="RefSeq" id="WP_203749992.1">
    <property type="nucleotide sequence ID" value="NZ_BONK01000003.1"/>
</dbReference>